<comment type="caution">
    <text evidence="1">The sequence shown here is derived from an EMBL/GenBank/DDBJ whole genome shotgun (WGS) entry which is preliminary data.</text>
</comment>
<evidence type="ECO:0000313" key="2">
    <source>
        <dbReference type="Proteomes" id="UP001054945"/>
    </source>
</evidence>
<dbReference type="Proteomes" id="UP001054945">
    <property type="component" value="Unassembled WGS sequence"/>
</dbReference>
<keyword evidence="2" id="KW-1185">Reference proteome</keyword>
<dbReference type="EMBL" id="BPLR01018686">
    <property type="protein sequence ID" value="GIZ01558.1"/>
    <property type="molecule type" value="Genomic_DNA"/>
</dbReference>
<accession>A0AAV4Y2I0</accession>
<name>A0AAV4Y2I0_CAEEX</name>
<organism evidence="1 2">
    <name type="scientific">Caerostris extrusa</name>
    <name type="common">Bark spider</name>
    <name type="synonym">Caerostris bankana</name>
    <dbReference type="NCBI Taxonomy" id="172846"/>
    <lineage>
        <taxon>Eukaryota</taxon>
        <taxon>Metazoa</taxon>
        <taxon>Ecdysozoa</taxon>
        <taxon>Arthropoda</taxon>
        <taxon>Chelicerata</taxon>
        <taxon>Arachnida</taxon>
        <taxon>Araneae</taxon>
        <taxon>Araneomorphae</taxon>
        <taxon>Entelegynae</taxon>
        <taxon>Araneoidea</taxon>
        <taxon>Araneidae</taxon>
        <taxon>Caerostris</taxon>
    </lineage>
</organism>
<evidence type="ECO:0000313" key="1">
    <source>
        <dbReference type="EMBL" id="GIZ01558.1"/>
    </source>
</evidence>
<sequence length="102" mass="11950">MAIATSVVNESVEARSLQLYRNLQIRFEKVWPGVVVRGLDISLTAKFTVYVGKEIHSSSAERRDSSMKFVFVERALKWCDKERLRRCVHFSRWTMQNRDIKG</sequence>
<proteinExistence type="predicted"/>
<dbReference type="AlphaFoldDB" id="A0AAV4Y2I0"/>
<gene>
    <name evidence="1" type="ORF">CEXT_543851</name>
</gene>
<reference evidence="1 2" key="1">
    <citation type="submission" date="2021-06" db="EMBL/GenBank/DDBJ databases">
        <title>Caerostris extrusa draft genome.</title>
        <authorList>
            <person name="Kono N."/>
            <person name="Arakawa K."/>
        </authorList>
    </citation>
    <scope>NUCLEOTIDE SEQUENCE [LARGE SCALE GENOMIC DNA]</scope>
</reference>
<protein>
    <submittedName>
        <fullName evidence="1">Uncharacterized protein</fullName>
    </submittedName>
</protein>